<dbReference type="EMBL" id="FRFG01000049">
    <property type="protein sequence ID" value="SHO57944.1"/>
    <property type="molecule type" value="Genomic_DNA"/>
</dbReference>
<evidence type="ECO:0000256" key="8">
    <source>
        <dbReference type="ARBA" id="ARBA00022967"/>
    </source>
</evidence>
<dbReference type="GO" id="GO:0016887">
    <property type="term" value="F:ATP hydrolysis activity"/>
    <property type="evidence" value="ECO:0007669"/>
    <property type="project" value="InterPro"/>
</dbReference>
<evidence type="ECO:0000313" key="12">
    <source>
        <dbReference type="Proteomes" id="UP000184600"/>
    </source>
</evidence>
<comment type="similarity">
    <text evidence="2">Belongs to the ABC transporter superfamily.</text>
</comment>
<keyword evidence="12" id="KW-1185">Reference proteome</keyword>
<organism evidence="11 12">
    <name type="scientific">Vibrio quintilis</name>
    <dbReference type="NCBI Taxonomy" id="1117707"/>
    <lineage>
        <taxon>Bacteria</taxon>
        <taxon>Pseudomonadati</taxon>
        <taxon>Pseudomonadota</taxon>
        <taxon>Gammaproteobacteria</taxon>
        <taxon>Vibrionales</taxon>
        <taxon>Vibrionaceae</taxon>
        <taxon>Vibrio</taxon>
    </lineage>
</organism>
<dbReference type="InterPro" id="IPR003593">
    <property type="entry name" value="AAA+_ATPase"/>
</dbReference>
<comment type="subcellular location">
    <subcellularLocation>
        <location evidence="1">Cell inner membrane</location>
        <topology evidence="1">Peripheral membrane protein</topology>
    </subcellularLocation>
</comment>
<protein>
    <submittedName>
        <fullName evidence="11">Oligopeptide transport ATP-binding protein OppD</fullName>
    </submittedName>
</protein>
<proteinExistence type="inferred from homology"/>
<dbReference type="InterPro" id="IPR027417">
    <property type="entry name" value="P-loop_NTPase"/>
</dbReference>
<dbReference type="PANTHER" id="PTHR43297">
    <property type="entry name" value="OLIGOPEPTIDE TRANSPORT ATP-BINDING PROTEIN APPD"/>
    <property type="match status" value="1"/>
</dbReference>
<dbReference type="Pfam" id="PF00005">
    <property type="entry name" value="ABC_tran"/>
    <property type="match status" value="1"/>
</dbReference>
<evidence type="ECO:0000256" key="5">
    <source>
        <dbReference type="ARBA" id="ARBA00022519"/>
    </source>
</evidence>
<evidence type="ECO:0000256" key="4">
    <source>
        <dbReference type="ARBA" id="ARBA00022475"/>
    </source>
</evidence>
<dbReference type="RefSeq" id="WP_073585395.1">
    <property type="nucleotide sequence ID" value="NZ_AP024897.1"/>
</dbReference>
<dbReference type="Gene3D" id="3.40.50.300">
    <property type="entry name" value="P-loop containing nucleotide triphosphate hydrolases"/>
    <property type="match status" value="1"/>
</dbReference>
<evidence type="ECO:0000256" key="1">
    <source>
        <dbReference type="ARBA" id="ARBA00004417"/>
    </source>
</evidence>
<dbReference type="OrthoDB" id="6520252at2"/>
<evidence type="ECO:0000256" key="3">
    <source>
        <dbReference type="ARBA" id="ARBA00022448"/>
    </source>
</evidence>
<dbReference type="GO" id="GO:0005886">
    <property type="term" value="C:plasma membrane"/>
    <property type="evidence" value="ECO:0007669"/>
    <property type="project" value="UniProtKB-SubCell"/>
</dbReference>
<dbReference type="PANTHER" id="PTHR43297:SF14">
    <property type="entry name" value="ATPASE AAA-TYPE CORE DOMAIN-CONTAINING PROTEIN"/>
    <property type="match status" value="1"/>
</dbReference>
<dbReference type="PROSITE" id="PS50893">
    <property type="entry name" value="ABC_TRANSPORTER_2"/>
    <property type="match status" value="1"/>
</dbReference>
<dbReference type="InterPro" id="IPR050388">
    <property type="entry name" value="ABC_Ni/Peptide_Import"/>
</dbReference>
<reference evidence="12" key="1">
    <citation type="submission" date="2016-12" db="EMBL/GenBank/DDBJ databases">
        <authorList>
            <person name="Rodrigo-Torres L."/>
            <person name="Arahal R.D."/>
            <person name="Lucena T."/>
        </authorList>
    </citation>
    <scope>NUCLEOTIDE SEQUENCE [LARGE SCALE GENOMIC DNA]</scope>
</reference>
<dbReference type="Proteomes" id="UP000184600">
    <property type="component" value="Unassembled WGS sequence"/>
</dbReference>
<keyword evidence="8" id="KW-1278">Translocase</keyword>
<keyword evidence="6" id="KW-0547">Nucleotide-binding</keyword>
<keyword evidence="9" id="KW-0472">Membrane</keyword>
<evidence type="ECO:0000256" key="6">
    <source>
        <dbReference type="ARBA" id="ARBA00022741"/>
    </source>
</evidence>
<dbReference type="AlphaFoldDB" id="A0A1M7YZC3"/>
<evidence type="ECO:0000256" key="7">
    <source>
        <dbReference type="ARBA" id="ARBA00022840"/>
    </source>
</evidence>
<keyword evidence="4" id="KW-1003">Cell membrane</keyword>
<evidence type="ECO:0000313" key="11">
    <source>
        <dbReference type="EMBL" id="SHO57944.1"/>
    </source>
</evidence>
<dbReference type="SUPFAM" id="SSF52540">
    <property type="entry name" value="P-loop containing nucleoside triphosphate hydrolases"/>
    <property type="match status" value="1"/>
</dbReference>
<dbReference type="SMART" id="SM00382">
    <property type="entry name" value="AAA"/>
    <property type="match status" value="1"/>
</dbReference>
<keyword evidence="7 11" id="KW-0067">ATP-binding</keyword>
<sequence>MPEPILSVNKLCLADSKRTFFSDISFDLYQSEVIAIMGPSGIGKSMLSKAVAGFLPSDISVEGSVGLNAVEVCGLAMLQRSAFQRPAVIFQDALKALNPLASVGQQLCLALTGNKTRLNSANRETVLSLLDQLGFAEPASILKLYPGQLSGGQRQRVCIAIALLGSANLIIADEPTSALDPITEAEILKLFHTSVKQRDISGLLITHDLSAALACDKILVIADSSVVAYGEPWHAISQSQHPFCQQLAKLLP</sequence>
<evidence type="ECO:0000259" key="10">
    <source>
        <dbReference type="PROSITE" id="PS50893"/>
    </source>
</evidence>
<dbReference type="InterPro" id="IPR017871">
    <property type="entry name" value="ABC_transporter-like_CS"/>
</dbReference>
<evidence type="ECO:0000256" key="9">
    <source>
        <dbReference type="ARBA" id="ARBA00023136"/>
    </source>
</evidence>
<gene>
    <name evidence="11" type="primary">oppD_7</name>
    <name evidence="11" type="ORF">VQ7734_03714</name>
</gene>
<feature type="domain" description="ABC transporter" evidence="10">
    <location>
        <begin position="6"/>
        <end position="248"/>
    </location>
</feature>
<keyword evidence="5" id="KW-0997">Cell inner membrane</keyword>
<name>A0A1M7YZC3_9VIBR</name>
<dbReference type="GO" id="GO:0005524">
    <property type="term" value="F:ATP binding"/>
    <property type="evidence" value="ECO:0007669"/>
    <property type="project" value="UniProtKB-KW"/>
</dbReference>
<keyword evidence="3" id="KW-0813">Transport</keyword>
<dbReference type="PROSITE" id="PS00211">
    <property type="entry name" value="ABC_TRANSPORTER_1"/>
    <property type="match status" value="1"/>
</dbReference>
<evidence type="ECO:0000256" key="2">
    <source>
        <dbReference type="ARBA" id="ARBA00005417"/>
    </source>
</evidence>
<dbReference type="STRING" id="1117707.VQ7734_03714"/>
<accession>A0A1M7YZC3</accession>
<dbReference type="InterPro" id="IPR003439">
    <property type="entry name" value="ABC_transporter-like_ATP-bd"/>
</dbReference>